<protein>
    <recommendedName>
        <fullName evidence="3">Minor tail protein</fullName>
    </recommendedName>
</protein>
<name>A0ABU4FJ30_9ACTN</name>
<gene>
    <name evidence="1" type="ORF">R5A26_32235</name>
</gene>
<accession>A0ABU4FJ30</accession>
<sequence length="165" mass="17142">MTFAPRTWVVGEVVSAALMNQEIRDQVNSMLAAWTSYTPAWTASTTAPDVGNGSLTGRYLKIGRTVYGEVTLTCGSTSTYGSGAWSFSLPATVASSGFSALGSARMSSTATWHGQVSINSAATTFQVTFPTSATNTQSANASQGTPATLAATHAIRAFFVYEASS</sequence>
<reference evidence="1 2" key="1">
    <citation type="submission" date="2023-10" db="EMBL/GenBank/DDBJ databases">
        <title>Characterization of rhizosphere-enriched actinobacteria from wheat plants lab-grown on chernevaya soil.</title>
        <authorList>
            <person name="Tikhonova E.N."/>
            <person name="Konopkin A."/>
            <person name="Kravchenko I.K."/>
        </authorList>
    </citation>
    <scope>NUCLEOTIDE SEQUENCE [LARGE SCALE GENOMIC DNA]</scope>
    <source>
        <strain evidence="1 2">RR29</strain>
    </source>
</reference>
<organism evidence="1 2">
    <name type="scientific">Streptomyces prunicolor</name>
    <dbReference type="NCBI Taxonomy" id="67348"/>
    <lineage>
        <taxon>Bacteria</taxon>
        <taxon>Bacillati</taxon>
        <taxon>Actinomycetota</taxon>
        <taxon>Actinomycetes</taxon>
        <taxon>Kitasatosporales</taxon>
        <taxon>Streptomycetaceae</taxon>
        <taxon>Streptomyces</taxon>
    </lineage>
</organism>
<evidence type="ECO:0000313" key="2">
    <source>
        <dbReference type="Proteomes" id="UP001187346"/>
    </source>
</evidence>
<keyword evidence="2" id="KW-1185">Reference proteome</keyword>
<evidence type="ECO:0000313" key="1">
    <source>
        <dbReference type="EMBL" id="MDV7220621.1"/>
    </source>
</evidence>
<dbReference type="RefSeq" id="WP_317774139.1">
    <property type="nucleotide sequence ID" value="NZ_JAWMAJ010000137.1"/>
</dbReference>
<dbReference type="Proteomes" id="UP001187346">
    <property type="component" value="Unassembled WGS sequence"/>
</dbReference>
<dbReference type="EMBL" id="JAWMAJ010000137">
    <property type="protein sequence ID" value="MDV7220621.1"/>
    <property type="molecule type" value="Genomic_DNA"/>
</dbReference>
<evidence type="ECO:0008006" key="3">
    <source>
        <dbReference type="Google" id="ProtNLM"/>
    </source>
</evidence>
<proteinExistence type="predicted"/>
<comment type="caution">
    <text evidence="1">The sequence shown here is derived from an EMBL/GenBank/DDBJ whole genome shotgun (WGS) entry which is preliminary data.</text>
</comment>